<dbReference type="SUPFAM" id="SSF53474">
    <property type="entry name" value="alpha/beta-Hydrolases"/>
    <property type="match status" value="1"/>
</dbReference>
<dbReference type="PANTHER" id="PTHR45580">
    <property type="entry name" value="PROTEIN CBG05369"/>
    <property type="match status" value="1"/>
</dbReference>
<dbReference type="Gene3D" id="3.40.50.1820">
    <property type="entry name" value="alpha/beta hydrolase"/>
    <property type="match status" value="1"/>
</dbReference>
<dbReference type="InterPro" id="IPR029058">
    <property type="entry name" value="AB_hydrolase_fold"/>
</dbReference>
<sequence length="182" mass="20193">MIIAGKGYKAIRGFIEVCTVPTLELLLYGHALDEVQYCGDNGAGPPGQIDVFCYRDASGWEFSTRSDACRVGILDKEYFGLQEEMSGIPFVAPPIGKNRFSKPKSVQPWDGILDTTRYRAACMSDTTYTSTPQKNISEDCLYLNVFADPHCTVCFLFLHACYPNYYSCKLARLSGLVFFSGG</sequence>
<organism evidence="2">
    <name type="scientific">Toxocara canis</name>
    <name type="common">Canine roundworm</name>
    <dbReference type="NCBI Taxonomy" id="6265"/>
    <lineage>
        <taxon>Eukaryota</taxon>
        <taxon>Metazoa</taxon>
        <taxon>Ecdysozoa</taxon>
        <taxon>Nematoda</taxon>
        <taxon>Chromadorea</taxon>
        <taxon>Rhabditida</taxon>
        <taxon>Spirurina</taxon>
        <taxon>Ascaridomorpha</taxon>
        <taxon>Ascaridoidea</taxon>
        <taxon>Toxocaridae</taxon>
        <taxon>Toxocara</taxon>
    </lineage>
</organism>
<gene>
    <name evidence="2" type="ORF">TCNE_LOCUS18818</name>
</gene>
<name>A0A3P7H8M8_TOXCA</name>
<reference evidence="2" key="1">
    <citation type="submission" date="2018-11" db="EMBL/GenBank/DDBJ databases">
        <authorList>
            <consortium name="Pathogen Informatics"/>
        </authorList>
    </citation>
    <scope>NUCLEOTIDE SEQUENCE [LARGE SCALE GENOMIC DNA]</scope>
</reference>
<dbReference type="Pfam" id="PF00135">
    <property type="entry name" value="COesterase"/>
    <property type="match status" value="1"/>
</dbReference>
<proteinExistence type="predicted"/>
<protein>
    <recommendedName>
        <fullName evidence="1">Carboxylesterase type B domain-containing protein</fullName>
    </recommendedName>
</protein>
<dbReference type="AlphaFoldDB" id="A0A3P7H8M8"/>
<evidence type="ECO:0000259" key="1">
    <source>
        <dbReference type="Pfam" id="PF00135"/>
    </source>
</evidence>
<evidence type="ECO:0000313" key="2">
    <source>
        <dbReference type="EMBL" id="VDM50139.1"/>
    </source>
</evidence>
<feature type="domain" description="Carboxylesterase type B" evidence="1">
    <location>
        <begin position="86"/>
        <end position="149"/>
    </location>
</feature>
<dbReference type="EMBL" id="UYWY01026000">
    <property type="protein sequence ID" value="VDM50139.1"/>
    <property type="molecule type" value="Genomic_DNA"/>
</dbReference>
<accession>A0A3P7H8M8</accession>
<dbReference type="InterPro" id="IPR002018">
    <property type="entry name" value="CarbesteraseB"/>
</dbReference>
<dbReference type="PANTHER" id="PTHR45580:SF6">
    <property type="entry name" value="CARBOXYLESTERASE TYPE B DOMAIN-CONTAINING PROTEIN"/>
    <property type="match status" value="1"/>
</dbReference>